<evidence type="ECO:0000256" key="1">
    <source>
        <dbReference type="SAM" id="Phobius"/>
    </source>
</evidence>
<dbReference type="Proteomes" id="UP000744980">
    <property type="component" value="Unassembled WGS sequence"/>
</dbReference>
<organism evidence="2 3">
    <name type="scientific">Ensifer canadensis</name>
    <dbReference type="NCBI Taxonomy" id="555315"/>
    <lineage>
        <taxon>Bacteria</taxon>
        <taxon>Pseudomonadati</taxon>
        <taxon>Pseudomonadota</taxon>
        <taxon>Alphaproteobacteria</taxon>
        <taxon>Hyphomicrobiales</taxon>
        <taxon>Rhizobiaceae</taxon>
        <taxon>Sinorhizobium/Ensifer group</taxon>
        <taxon>Ensifer</taxon>
    </lineage>
</organism>
<feature type="transmembrane region" description="Helical" evidence="1">
    <location>
        <begin position="12"/>
        <end position="36"/>
    </location>
</feature>
<protein>
    <recommendedName>
        <fullName evidence="4">Transmembrane protein</fullName>
    </recommendedName>
</protein>
<feature type="transmembrane region" description="Helical" evidence="1">
    <location>
        <begin position="88"/>
        <end position="105"/>
    </location>
</feature>
<dbReference type="RefSeq" id="WP_203530018.1">
    <property type="nucleotide sequence ID" value="NZ_CP170158.1"/>
</dbReference>
<accession>A0AAW4FXD0</accession>
<evidence type="ECO:0000313" key="3">
    <source>
        <dbReference type="Proteomes" id="UP000744980"/>
    </source>
</evidence>
<dbReference type="AlphaFoldDB" id="A0AAW4FXD0"/>
<dbReference type="EMBL" id="WXFA01000063">
    <property type="protein sequence ID" value="MBM3095962.1"/>
    <property type="molecule type" value="Genomic_DNA"/>
</dbReference>
<keyword evidence="1" id="KW-1133">Transmembrane helix</keyword>
<keyword evidence="1" id="KW-0472">Membrane</keyword>
<gene>
    <name evidence="2" type="ORF">GFB56_35375</name>
</gene>
<sequence>MEFSWQYIHNNYDWLGHIVEAVCIATVVTVLGSAFFKRRDAAIIGLAFAAGHFHGREKRDFEMSVHMPPPHLDAYKFWLWSWDQSTDFWPVAAVVFALLLLIIKSKSGQQK</sequence>
<reference evidence="2 3" key="1">
    <citation type="submission" date="2020-01" db="EMBL/GenBank/DDBJ databases">
        <title>Draft genome assembly of Ensifer adhaerens T173.</title>
        <authorList>
            <person name="Craig J.E."/>
            <person name="Stinchcombe J.R."/>
        </authorList>
    </citation>
    <scope>NUCLEOTIDE SEQUENCE [LARGE SCALE GENOMIC DNA]</scope>
    <source>
        <strain evidence="2 3">T173</strain>
    </source>
</reference>
<proteinExistence type="predicted"/>
<keyword evidence="1" id="KW-0812">Transmembrane</keyword>
<keyword evidence="3" id="KW-1185">Reference proteome</keyword>
<name>A0AAW4FXD0_9HYPH</name>
<evidence type="ECO:0008006" key="4">
    <source>
        <dbReference type="Google" id="ProtNLM"/>
    </source>
</evidence>
<comment type="caution">
    <text evidence="2">The sequence shown here is derived from an EMBL/GenBank/DDBJ whole genome shotgun (WGS) entry which is preliminary data.</text>
</comment>
<evidence type="ECO:0000313" key="2">
    <source>
        <dbReference type="EMBL" id="MBM3095962.1"/>
    </source>
</evidence>